<dbReference type="GO" id="GO:0009032">
    <property type="term" value="F:thymidine phosphorylase activity"/>
    <property type="evidence" value="ECO:0007669"/>
    <property type="project" value="UniProtKB-UniRule"/>
</dbReference>
<dbReference type="PROSITE" id="PS00647">
    <property type="entry name" value="THYMID_PHOSPHORYLASE"/>
    <property type="match status" value="1"/>
</dbReference>
<dbReference type="GO" id="GO:0005829">
    <property type="term" value="C:cytosol"/>
    <property type="evidence" value="ECO:0007669"/>
    <property type="project" value="TreeGrafter"/>
</dbReference>
<feature type="domain" description="Pyrimidine nucleoside phosphorylase C-terminal" evidence="5">
    <location>
        <begin position="434"/>
        <end position="496"/>
    </location>
</feature>
<name>A0AAW9R7M8_9GAMM</name>
<dbReference type="SUPFAM" id="SSF47648">
    <property type="entry name" value="Nucleoside phosphorylase/phosphoribosyltransferase N-terminal domain"/>
    <property type="match status" value="1"/>
</dbReference>
<dbReference type="Pfam" id="PF07831">
    <property type="entry name" value="PYNP_C"/>
    <property type="match status" value="1"/>
</dbReference>
<dbReference type="InterPro" id="IPR035902">
    <property type="entry name" value="Nuc_phospho_transferase"/>
</dbReference>
<dbReference type="EMBL" id="JAZHOG010000003">
    <property type="protein sequence ID" value="MEJ8567197.1"/>
    <property type="molecule type" value="Genomic_DNA"/>
</dbReference>
<evidence type="ECO:0000313" key="7">
    <source>
        <dbReference type="Proteomes" id="UP001359886"/>
    </source>
</evidence>
<dbReference type="InterPro" id="IPR013102">
    <property type="entry name" value="PYNP_C"/>
</dbReference>
<dbReference type="InterPro" id="IPR000053">
    <property type="entry name" value="Thymidine/pyrmidine_PPase"/>
</dbReference>
<dbReference type="Proteomes" id="UP001359886">
    <property type="component" value="Unassembled WGS sequence"/>
</dbReference>
<dbReference type="Gene3D" id="1.20.970.50">
    <property type="match status" value="1"/>
</dbReference>
<dbReference type="InterPro" id="IPR000312">
    <property type="entry name" value="Glycosyl_Trfase_fam3"/>
</dbReference>
<evidence type="ECO:0000259" key="5">
    <source>
        <dbReference type="SMART" id="SM00941"/>
    </source>
</evidence>
<reference evidence="6 7" key="1">
    <citation type="submission" date="2024-02" db="EMBL/GenBank/DDBJ databases">
        <title>A novel Wenzhouxiangellaceae bacterium, isolated from coastal sediments.</title>
        <authorList>
            <person name="Du Z.-J."/>
            <person name="Ye Y.-Q."/>
            <person name="Zhang X.-Y."/>
        </authorList>
    </citation>
    <scope>NUCLEOTIDE SEQUENCE [LARGE SCALE GENOMIC DNA]</scope>
    <source>
        <strain evidence="6 7">CH-27</strain>
    </source>
</reference>
<keyword evidence="7" id="KW-1185">Reference proteome</keyword>
<dbReference type="Pfam" id="PF00591">
    <property type="entry name" value="Glycos_transf_3"/>
    <property type="match status" value="1"/>
</dbReference>
<dbReference type="InterPro" id="IPR013466">
    <property type="entry name" value="Thymidine/AMP_Pase"/>
</dbReference>
<comment type="catalytic activity">
    <reaction evidence="3 4">
        <text>thymidine + phosphate = 2-deoxy-alpha-D-ribose 1-phosphate + thymine</text>
        <dbReference type="Rhea" id="RHEA:16037"/>
        <dbReference type="ChEBI" id="CHEBI:17748"/>
        <dbReference type="ChEBI" id="CHEBI:17821"/>
        <dbReference type="ChEBI" id="CHEBI:43474"/>
        <dbReference type="ChEBI" id="CHEBI:57259"/>
        <dbReference type="EC" id="2.4.2.4"/>
    </reaction>
</comment>
<comment type="caution">
    <text evidence="6">The sequence shown here is derived from an EMBL/GenBank/DDBJ whole genome shotgun (WGS) entry which is preliminary data.</text>
</comment>
<evidence type="ECO:0000256" key="4">
    <source>
        <dbReference type="HAMAP-Rule" id="MF_00703"/>
    </source>
</evidence>
<dbReference type="HAMAP" id="MF_00703">
    <property type="entry name" value="Thymid_phosp_2"/>
    <property type="match status" value="1"/>
</dbReference>
<evidence type="ECO:0000256" key="3">
    <source>
        <dbReference type="ARBA" id="ARBA00048550"/>
    </source>
</evidence>
<dbReference type="NCBIfam" id="NF003338">
    <property type="entry name" value="PRK04350.1"/>
    <property type="match status" value="1"/>
</dbReference>
<keyword evidence="2 4" id="KW-0808">Transferase</keyword>
<dbReference type="GO" id="GO:0006206">
    <property type="term" value="P:pyrimidine nucleobase metabolic process"/>
    <property type="evidence" value="ECO:0007669"/>
    <property type="project" value="InterPro"/>
</dbReference>
<dbReference type="InterPro" id="IPR036320">
    <property type="entry name" value="Glycosyl_Trfase_fam3_N_dom_sf"/>
</dbReference>
<dbReference type="Gene3D" id="3.90.1170.30">
    <property type="entry name" value="Pyrimidine nucleoside phosphorylase-like, C-terminal domain"/>
    <property type="match status" value="1"/>
</dbReference>
<gene>
    <name evidence="6" type="ORF">V3330_06120</name>
</gene>
<dbReference type="InterPro" id="IPR017459">
    <property type="entry name" value="Glycosyl_Trfase_fam3_N_dom"/>
</dbReference>
<dbReference type="SUPFAM" id="SSF54680">
    <property type="entry name" value="Pyrimidine nucleoside phosphorylase C-terminal domain"/>
    <property type="match status" value="1"/>
</dbReference>
<evidence type="ECO:0000256" key="2">
    <source>
        <dbReference type="ARBA" id="ARBA00022679"/>
    </source>
</evidence>
<dbReference type="InterPro" id="IPR028579">
    <property type="entry name" value="Thym_Pase_Put"/>
</dbReference>
<dbReference type="Gene3D" id="3.40.1030.10">
    <property type="entry name" value="Nucleoside phosphorylase/phosphoribosyltransferase catalytic domain"/>
    <property type="match status" value="1"/>
</dbReference>
<evidence type="ECO:0000313" key="6">
    <source>
        <dbReference type="EMBL" id="MEJ8567197.1"/>
    </source>
</evidence>
<comment type="similarity">
    <text evidence="4">Belongs to the thymidine/pyrimidine-nucleoside phosphorylase family. Type 2 subfamily.</text>
</comment>
<dbReference type="GO" id="GO:0004645">
    <property type="term" value="F:1,4-alpha-oligoglucan phosphorylase activity"/>
    <property type="evidence" value="ECO:0007669"/>
    <property type="project" value="InterPro"/>
</dbReference>
<dbReference type="EC" id="2.4.2.4" evidence="4"/>
<dbReference type="GO" id="GO:0006213">
    <property type="term" value="P:pyrimidine nucleoside metabolic process"/>
    <property type="evidence" value="ECO:0007669"/>
    <property type="project" value="InterPro"/>
</dbReference>
<dbReference type="RefSeq" id="WP_354694512.1">
    <property type="nucleotide sequence ID" value="NZ_JAZHOG010000003.1"/>
</dbReference>
<dbReference type="Pfam" id="PF02885">
    <property type="entry name" value="Glycos_trans_3N"/>
    <property type="match status" value="1"/>
</dbReference>
<protein>
    <recommendedName>
        <fullName evidence="4">Putative thymidine phosphorylase</fullName>
        <ecNumber evidence="4">2.4.2.4</ecNumber>
    </recommendedName>
    <alternativeName>
        <fullName evidence="4">TdRPase</fullName>
    </alternativeName>
</protein>
<proteinExistence type="inferred from homology"/>
<dbReference type="SMART" id="SM00941">
    <property type="entry name" value="PYNP_C"/>
    <property type="match status" value="1"/>
</dbReference>
<dbReference type="PANTHER" id="PTHR10515">
    <property type="entry name" value="THYMIDINE PHOSPHORYLASE"/>
    <property type="match status" value="1"/>
</dbReference>
<dbReference type="NCBIfam" id="TIGR02645">
    <property type="entry name" value="ARCH_P_rylase"/>
    <property type="match status" value="1"/>
</dbReference>
<dbReference type="AlphaFoldDB" id="A0AAW9R7M8"/>
<evidence type="ECO:0000256" key="1">
    <source>
        <dbReference type="ARBA" id="ARBA00022676"/>
    </source>
</evidence>
<accession>A0AAW9R7M8</accession>
<dbReference type="SUPFAM" id="SSF52418">
    <property type="entry name" value="Nucleoside phosphorylase/phosphoribosyltransferase catalytic domain"/>
    <property type="match status" value="1"/>
</dbReference>
<keyword evidence="1 4" id="KW-0328">Glycosyltransferase</keyword>
<dbReference type="PANTHER" id="PTHR10515:SF0">
    <property type="entry name" value="THYMIDINE PHOSPHORYLASE"/>
    <property type="match status" value="1"/>
</dbReference>
<sequence>MPTNEHSQSTVLVARHFDIDTRQEPVIFLRRDSAVARSEGFEALSRVNVASKHRSIIATLVIVGEDLLQPGHAGLSDAARHLLDSHEGDELVLSYPRPVKSLSYLRSKIYGNPLSAQAFQAIMRDIVDGRYMDVHLSAFITACANGRLSGDEISLLTEAMVDAGERLHWPGTPIVDKHCIGGLPGNRTTPVVVAIAVARGLTMPKTSSRAITSPSGTADTMETLAPVDLDLATMRRVVEREGGCIAWGGSVSLSPADDILIRVERALNIDSEGQLIASVLSKKIAAGSTHVVIDIPVGPTAKVRDPAAADALAAQLKAVGHQLGLEICIAVSDGSQPVGRGIGPALEARDVLAVLQNQAGAPADLRQRSLELAGLLLETAGVADPGLGFEAAERTLDDGSAWSRFQAICEAQGGLSEPPRANYRYDVFAEHEGTVSGIDNRVLARVAKLAGAPNDKAAGLEMNVRLGNRVNAGDLLMVVHAESPGELDYSLHYMKSHRNPIEITQP</sequence>
<organism evidence="6 7">
    <name type="scientific">Elongatibacter sediminis</name>
    <dbReference type="NCBI Taxonomy" id="3119006"/>
    <lineage>
        <taxon>Bacteria</taxon>
        <taxon>Pseudomonadati</taxon>
        <taxon>Pseudomonadota</taxon>
        <taxon>Gammaproteobacteria</taxon>
        <taxon>Chromatiales</taxon>
        <taxon>Wenzhouxiangellaceae</taxon>
        <taxon>Elongatibacter</taxon>
    </lineage>
</organism>
<dbReference type="InterPro" id="IPR036566">
    <property type="entry name" value="PYNP-like_C_sf"/>
</dbReference>
<dbReference type="InterPro" id="IPR017872">
    <property type="entry name" value="Pyrmidine_PPase_CS"/>
</dbReference>